<evidence type="ECO:0000256" key="13">
    <source>
        <dbReference type="ARBA" id="ARBA00022833"/>
    </source>
</evidence>
<proteinExistence type="predicted"/>
<keyword evidence="13" id="KW-0862">Zinc</keyword>
<dbReference type="EC" id="2.3.2.27" evidence="6"/>
<keyword evidence="8" id="KW-0519">Myristate</keyword>
<keyword evidence="22" id="KW-1185">Reference proteome</keyword>
<dbReference type="PROSITE" id="PS50089">
    <property type="entry name" value="ZF_RING_2"/>
    <property type="match status" value="1"/>
</dbReference>
<dbReference type="InterPro" id="IPR011011">
    <property type="entry name" value="Znf_FYVE_PHD"/>
</dbReference>
<protein>
    <recommendedName>
        <fullName evidence="6">RING-type E3 ubiquitin transferase</fullName>
        <ecNumber evidence="6">2.3.2.27</ecNumber>
    </recommendedName>
</protein>
<evidence type="ECO:0000256" key="11">
    <source>
        <dbReference type="ARBA" id="ARBA00022771"/>
    </source>
</evidence>
<dbReference type="Proteomes" id="UP001140011">
    <property type="component" value="Unassembled WGS sequence"/>
</dbReference>
<dbReference type="EMBL" id="JANBUH010000007">
    <property type="protein sequence ID" value="KAJ2757083.1"/>
    <property type="molecule type" value="Genomic_DNA"/>
</dbReference>
<evidence type="ECO:0000256" key="12">
    <source>
        <dbReference type="ARBA" id="ARBA00022786"/>
    </source>
</evidence>
<dbReference type="GO" id="GO:0061630">
    <property type="term" value="F:ubiquitin protein ligase activity"/>
    <property type="evidence" value="ECO:0007669"/>
    <property type="project" value="UniProtKB-EC"/>
</dbReference>
<evidence type="ECO:0000256" key="17">
    <source>
        <dbReference type="PROSITE-ProRule" id="PRU00175"/>
    </source>
</evidence>
<evidence type="ECO:0000256" key="2">
    <source>
        <dbReference type="ARBA" id="ARBA00004170"/>
    </source>
</evidence>
<evidence type="ECO:0000313" key="21">
    <source>
        <dbReference type="EMBL" id="KAJ2757083.1"/>
    </source>
</evidence>
<dbReference type="PROSITE" id="PS50178">
    <property type="entry name" value="ZF_FYVE"/>
    <property type="match status" value="1"/>
</dbReference>
<evidence type="ECO:0000259" key="19">
    <source>
        <dbReference type="PROSITE" id="PS50089"/>
    </source>
</evidence>
<evidence type="ECO:0000256" key="16">
    <source>
        <dbReference type="ARBA" id="ARBA00023288"/>
    </source>
</evidence>
<keyword evidence="11 17" id="KW-0863">Zinc-finger</keyword>
<dbReference type="GO" id="GO:0008270">
    <property type="term" value="F:zinc ion binding"/>
    <property type="evidence" value="ECO:0007669"/>
    <property type="project" value="UniProtKB-KW"/>
</dbReference>
<evidence type="ECO:0000256" key="4">
    <source>
        <dbReference type="ARBA" id="ARBA00004371"/>
    </source>
</evidence>
<evidence type="ECO:0000259" key="20">
    <source>
        <dbReference type="PROSITE" id="PS50178"/>
    </source>
</evidence>
<keyword evidence="12" id="KW-0833">Ubl conjugation pathway</keyword>
<keyword evidence="7" id="KW-0808">Transferase</keyword>
<name>A0A9W8H128_9FUNG</name>
<dbReference type="GO" id="GO:0016020">
    <property type="term" value="C:membrane"/>
    <property type="evidence" value="ECO:0007669"/>
    <property type="project" value="UniProtKB-SubCell"/>
</dbReference>
<dbReference type="GO" id="GO:0043161">
    <property type="term" value="P:proteasome-mediated ubiquitin-dependent protein catabolic process"/>
    <property type="evidence" value="ECO:0007669"/>
    <property type="project" value="TreeGrafter"/>
</dbReference>
<feature type="compositionally biased region" description="Basic residues" evidence="18">
    <location>
        <begin position="319"/>
        <end position="333"/>
    </location>
</feature>
<dbReference type="GO" id="GO:0070936">
    <property type="term" value="P:protein K48-linked ubiquitination"/>
    <property type="evidence" value="ECO:0007669"/>
    <property type="project" value="TreeGrafter"/>
</dbReference>
<evidence type="ECO:0000256" key="8">
    <source>
        <dbReference type="ARBA" id="ARBA00022707"/>
    </source>
</evidence>
<dbReference type="InterPro" id="IPR017455">
    <property type="entry name" value="Znf_FYVE-rel"/>
</dbReference>
<dbReference type="SUPFAM" id="SSF57903">
    <property type="entry name" value="FYVE/PHD zinc finger"/>
    <property type="match status" value="1"/>
</dbReference>
<evidence type="ECO:0000256" key="10">
    <source>
        <dbReference type="ARBA" id="ARBA00022753"/>
    </source>
</evidence>
<dbReference type="GO" id="GO:0005768">
    <property type="term" value="C:endosome"/>
    <property type="evidence" value="ECO:0007669"/>
    <property type="project" value="UniProtKB-SubCell"/>
</dbReference>
<keyword evidence="14" id="KW-0472">Membrane</keyword>
<evidence type="ECO:0000256" key="3">
    <source>
        <dbReference type="ARBA" id="ARBA00004177"/>
    </source>
</evidence>
<evidence type="ECO:0000256" key="15">
    <source>
        <dbReference type="ARBA" id="ARBA00023228"/>
    </source>
</evidence>
<comment type="subcellular location">
    <subcellularLocation>
        <location evidence="3">Endosome</location>
    </subcellularLocation>
    <subcellularLocation>
        <location evidence="4">Lysosome</location>
    </subcellularLocation>
    <subcellularLocation>
        <location evidence="2">Membrane</location>
        <topology evidence="2">Peripheral membrane protein</topology>
    </subcellularLocation>
</comment>
<comment type="catalytic activity">
    <reaction evidence="1">
        <text>S-ubiquitinyl-[E2 ubiquitin-conjugating enzyme]-L-cysteine + [acceptor protein]-L-lysine = [E2 ubiquitin-conjugating enzyme]-L-cysteine + N(6)-ubiquitinyl-[acceptor protein]-L-lysine.</text>
        <dbReference type="EC" id="2.3.2.27"/>
    </reaction>
</comment>
<dbReference type="AlphaFoldDB" id="A0A9W8H128"/>
<comment type="caution">
    <text evidence="21">The sequence shown here is derived from an EMBL/GenBank/DDBJ whole genome shotgun (WGS) entry which is preliminary data.</text>
</comment>
<comment type="pathway">
    <text evidence="5">Protein modification; protein ubiquitination.</text>
</comment>
<feature type="region of interest" description="Disordered" evidence="18">
    <location>
        <begin position="368"/>
        <end position="395"/>
    </location>
</feature>
<reference evidence="21" key="1">
    <citation type="submission" date="2022-07" db="EMBL/GenBank/DDBJ databases">
        <title>Phylogenomic reconstructions and comparative analyses of Kickxellomycotina fungi.</title>
        <authorList>
            <person name="Reynolds N.K."/>
            <person name="Stajich J.E."/>
            <person name="Barry K."/>
            <person name="Grigoriev I.V."/>
            <person name="Crous P."/>
            <person name="Smith M.E."/>
        </authorList>
    </citation>
    <scope>NUCLEOTIDE SEQUENCE</scope>
    <source>
        <strain evidence="21">BCRC 34297</strain>
    </source>
</reference>
<dbReference type="CDD" id="cd16489">
    <property type="entry name" value="mRING-CH-C4HC2H_ZNRF"/>
    <property type="match status" value="1"/>
</dbReference>
<dbReference type="PANTHER" id="PTHR46661:SF4">
    <property type="entry name" value="RING-TYPE DOMAIN-CONTAINING PROTEIN"/>
    <property type="match status" value="1"/>
</dbReference>
<keyword evidence="15" id="KW-0458">Lysosome</keyword>
<feature type="region of interest" description="Disordered" evidence="18">
    <location>
        <begin position="78"/>
        <end position="99"/>
    </location>
</feature>
<keyword evidence="10" id="KW-0967">Endosome</keyword>
<evidence type="ECO:0000256" key="6">
    <source>
        <dbReference type="ARBA" id="ARBA00012483"/>
    </source>
</evidence>
<feature type="domain" description="RING-type" evidence="19">
    <location>
        <begin position="413"/>
        <end position="453"/>
    </location>
</feature>
<dbReference type="Pfam" id="PF01363">
    <property type="entry name" value="FYVE"/>
    <property type="match status" value="1"/>
</dbReference>
<evidence type="ECO:0000256" key="14">
    <source>
        <dbReference type="ARBA" id="ARBA00023136"/>
    </source>
</evidence>
<keyword evidence="9" id="KW-0479">Metal-binding</keyword>
<evidence type="ECO:0000256" key="7">
    <source>
        <dbReference type="ARBA" id="ARBA00022679"/>
    </source>
</evidence>
<dbReference type="Pfam" id="PF13639">
    <property type="entry name" value="zf-RING_2"/>
    <property type="match status" value="1"/>
</dbReference>
<dbReference type="SUPFAM" id="SSF57850">
    <property type="entry name" value="RING/U-box"/>
    <property type="match status" value="1"/>
</dbReference>
<evidence type="ECO:0000256" key="18">
    <source>
        <dbReference type="SAM" id="MobiDB-lite"/>
    </source>
</evidence>
<dbReference type="Gene3D" id="3.30.40.10">
    <property type="entry name" value="Zinc/RING finger domain, C3HC4 (zinc finger)"/>
    <property type="match status" value="2"/>
</dbReference>
<accession>A0A9W8H128</accession>
<feature type="region of interest" description="Disordered" evidence="18">
    <location>
        <begin position="318"/>
        <end position="340"/>
    </location>
</feature>
<keyword evidence="16" id="KW-0449">Lipoprotein</keyword>
<dbReference type="InterPro" id="IPR051878">
    <property type="entry name" value="ZNRF_ubiq-protein_ligase"/>
</dbReference>
<feature type="domain" description="FYVE-type" evidence="20">
    <location>
        <begin position="125"/>
        <end position="219"/>
    </location>
</feature>
<dbReference type="InterPro" id="IPR000306">
    <property type="entry name" value="Znf_FYVE"/>
</dbReference>
<evidence type="ECO:0000313" key="22">
    <source>
        <dbReference type="Proteomes" id="UP001140011"/>
    </source>
</evidence>
<evidence type="ECO:0000256" key="1">
    <source>
        <dbReference type="ARBA" id="ARBA00000900"/>
    </source>
</evidence>
<dbReference type="PANTHER" id="PTHR46661">
    <property type="entry name" value="E3 UBIQUITIN-PROTEIN LIGASE ZNRF1-LIKE PROTEIN"/>
    <property type="match status" value="1"/>
</dbReference>
<dbReference type="InterPro" id="IPR001841">
    <property type="entry name" value="Znf_RING"/>
</dbReference>
<dbReference type="SMART" id="SM00064">
    <property type="entry name" value="FYVE"/>
    <property type="match status" value="1"/>
</dbReference>
<gene>
    <name evidence="21" type="ORF">GGI19_000324</name>
</gene>
<dbReference type="InterPro" id="IPR013083">
    <property type="entry name" value="Znf_RING/FYVE/PHD"/>
</dbReference>
<evidence type="ECO:0000256" key="5">
    <source>
        <dbReference type="ARBA" id="ARBA00004906"/>
    </source>
</evidence>
<evidence type="ECO:0000256" key="9">
    <source>
        <dbReference type="ARBA" id="ARBA00022723"/>
    </source>
</evidence>
<dbReference type="OrthoDB" id="660555at2759"/>
<sequence>MSACIADSDMQAQQLLPPTCPVSLSQRDELLCDAEDDRLFGMVVREIMVTQAARDDVGVDAIEPDHVQFADNTLLSEAAEEEEGVHPASGDEEGGEGRAGVAQALYPQTALFMRQCLPESAWEPDEATAVCRQCSRRFSLFLRRHHCRRCGLVFCDSCSSKRALLGSPVSTAQSGYYAPASAESDDNTPLFQIYAATLRGMYWRFREHRVCDPCADSVGRLPPARTTSLALVESAIGSMAIENAYNIFRGAGSQAAEGQRLTPTRRSSSASIRVCPVCDRDWATVWSSMGRVPGEGWQEAQERHIRECIEDTAAEMQGAHHHRQHARAVRRSRSVQAHRSAFDLPSPVQFSAASQPRRSAGIMGLFERAASPTDNPEADEASDTEPGRPQSPPGIKYVAYKLNGDTPLLGQECAICFEDFEPGQRVARLSCLCTYHVWCINDWTMRTPSCPVHYN</sequence>
<organism evidence="21 22">
    <name type="scientific">Coemansia pectinata</name>
    <dbReference type="NCBI Taxonomy" id="1052879"/>
    <lineage>
        <taxon>Eukaryota</taxon>
        <taxon>Fungi</taxon>
        <taxon>Fungi incertae sedis</taxon>
        <taxon>Zoopagomycota</taxon>
        <taxon>Kickxellomycotina</taxon>
        <taxon>Kickxellomycetes</taxon>
        <taxon>Kickxellales</taxon>
        <taxon>Kickxellaceae</taxon>
        <taxon>Coemansia</taxon>
    </lineage>
</organism>